<protein>
    <submittedName>
        <fullName evidence="3">Uncharacterized protein</fullName>
    </submittedName>
</protein>
<feature type="compositionally biased region" description="Basic residues" evidence="1">
    <location>
        <begin position="77"/>
        <end position="89"/>
    </location>
</feature>
<dbReference type="AlphaFoldDB" id="A0A9P8MUQ4"/>
<feature type="compositionally biased region" description="Low complexity" evidence="1">
    <location>
        <begin position="94"/>
        <end position="125"/>
    </location>
</feature>
<comment type="caution">
    <text evidence="3">The sequence shown here is derived from an EMBL/GenBank/DDBJ whole genome shotgun (WGS) entry which is preliminary data.</text>
</comment>
<sequence>MVCIPVLRHTPIPDRRGLGARRLHGRSESGSHAKFGILVIAFVFGFVILFIWLYIKHRGKGDEILRRPVSHCPRGTSKGKHKRKRKRKGKGDENCNSDGNGNGDENCNRNGNRNGNGNDNGNCDRNTPKPDVPRRPNAVQRIIKGDTANPELVPEPIDGILEMPRATYCRWDPN</sequence>
<dbReference type="GeneID" id="68356609"/>
<evidence type="ECO:0000256" key="1">
    <source>
        <dbReference type="SAM" id="MobiDB-lite"/>
    </source>
</evidence>
<gene>
    <name evidence="3" type="ORF">HRG_07480</name>
</gene>
<evidence type="ECO:0000256" key="2">
    <source>
        <dbReference type="SAM" id="Phobius"/>
    </source>
</evidence>
<organism evidence="3 4">
    <name type="scientific">Hirsutella rhossiliensis</name>
    <dbReference type="NCBI Taxonomy" id="111463"/>
    <lineage>
        <taxon>Eukaryota</taxon>
        <taxon>Fungi</taxon>
        <taxon>Dikarya</taxon>
        <taxon>Ascomycota</taxon>
        <taxon>Pezizomycotina</taxon>
        <taxon>Sordariomycetes</taxon>
        <taxon>Hypocreomycetidae</taxon>
        <taxon>Hypocreales</taxon>
        <taxon>Ophiocordycipitaceae</taxon>
        <taxon>Hirsutella</taxon>
    </lineage>
</organism>
<feature type="transmembrane region" description="Helical" evidence="2">
    <location>
        <begin position="35"/>
        <end position="55"/>
    </location>
</feature>
<evidence type="ECO:0000313" key="4">
    <source>
        <dbReference type="Proteomes" id="UP000824596"/>
    </source>
</evidence>
<evidence type="ECO:0000313" key="3">
    <source>
        <dbReference type="EMBL" id="KAH0961402.1"/>
    </source>
</evidence>
<proteinExistence type="predicted"/>
<keyword evidence="4" id="KW-1185">Reference proteome</keyword>
<dbReference type="Proteomes" id="UP000824596">
    <property type="component" value="Unassembled WGS sequence"/>
</dbReference>
<name>A0A9P8MUQ4_9HYPO</name>
<keyword evidence="2" id="KW-0812">Transmembrane</keyword>
<keyword evidence="2" id="KW-0472">Membrane</keyword>
<feature type="region of interest" description="Disordered" evidence="1">
    <location>
        <begin position="66"/>
        <end position="136"/>
    </location>
</feature>
<keyword evidence="2" id="KW-1133">Transmembrane helix</keyword>
<dbReference type="EMBL" id="JAIZPD010000008">
    <property type="protein sequence ID" value="KAH0961402.1"/>
    <property type="molecule type" value="Genomic_DNA"/>
</dbReference>
<dbReference type="RefSeq" id="XP_044718915.1">
    <property type="nucleotide sequence ID" value="XM_044865951.1"/>
</dbReference>
<reference evidence="3" key="1">
    <citation type="submission" date="2021-09" db="EMBL/GenBank/DDBJ databases">
        <title>A high-quality genome of the endoparasitic fungus Hirsutella rhossiliensis with a comparison of Hirsutella genomes reveals transposable elements contributing to genome size variation.</title>
        <authorList>
            <person name="Lin R."/>
            <person name="Jiao Y."/>
            <person name="Sun X."/>
            <person name="Ling J."/>
            <person name="Xie B."/>
            <person name="Cheng X."/>
        </authorList>
    </citation>
    <scope>NUCLEOTIDE SEQUENCE</scope>
    <source>
        <strain evidence="3">HR02</strain>
    </source>
</reference>
<accession>A0A9P8MUQ4</accession>